<dbReference type="Pfam" id="PF01957">
    <property type="entry name" value="NfeD"/>
    <property type="match status" value="1"/>
</dbReference>
<keyword evidence="4" id="KW-0472">Membrane</keyword>
<evidence type="ECO:0000313" key="7">
    <source>
        <dbReference type="Proteomes" id="UP000019109"/>
    </source>
</evidence>
<evidence type="ECO:0000313" key="6">
    <source>
        <dbReference type="EMBL" id="GAE90250.1"/>
    </source>
</evidence>
<dbReference type="STRING" id="1294263.JCM21531_3842"/>
<dbReference type="EMBL" id="BAVR01000060">
    <property type="protein sequence ID" value="GAE90250.1"/>
    <property type="molecule type" value="Genomic_DNA"/>
</dbReference>
<protein>
    <recommendedName>
        <fullName evidence="5">NfeD-like C-terminal domain-containing protein</fullName>
    </recommendedName>
</protein>
<keyword evidence="7" id="KW-1185">Reference proteome</keyword>
<keyword evidence="3" id="KW-1133">Transmembrane helix</keyword>
<evidence type="ECO:0000256" key="3">
    <source>
        <dbReference type="ARBA" id="ARBA00022989"/>
    </source>
</evidence>
<comment type="subcellular location">
    <subcellularLocation>
        <location evidence="1">Membrane</location>
        <topology evidence="1">Multi-pass membrane protein</topology>
    </subcellularLocation>
</comment>
<organism evidence="6 7">
    <name type="scientific">Acetivibrio straminisolvens JCM 21531</name>
    <dbReference type="NCBI Taxonomy" id="1294263"/>
    <lineage>
        <taxon>Bacteria</taxon>
        <taxon>Bacillati</taxon>
        <taxon>Bacillota</taxon>
        <taxon>Clostridia</taxon>
        <taxon>Eubacteriales</taxon>
        <taxon>Oscillospiraceae</taxon>
        <taxon>Acetivibrio</taxon>
    </lineage>
</organism>
<reference evidence="6" key="1">
    <citation type="journal article" date="2014" name="Genome Announc.">
        <title>Draft Genome Sequence of Clostridium straminisolvens Strain JCM 21531T, Isolated from a Cellulose-Degrading Bacterial Community.</title>
        <authorList>
            <person name="Yuki M."/>
            <person name="Oshima K."/>
            <person name="Suda W."/>
            <person name="Sakamoto M."/>
            <person name="Kitamura K."/>
            <person name="Iida T."/>
            <person name="Hattori M."/>
            <person name="Ohkuma M."/>
        </authorList>
    </citation>
    <scope>NUCLEOTIDE SEQUENCE [LARGE SCALE GENOMIC DNA]</scope>
    <source>
        <strain evidence="6">JCM 21531</strain>
    </source>
</reference>
<dbReference type="GO" id="GO:0005886">
    <property type="term" value="C:plasma membrane"/>
    <property type="evidence" value="ECO:0007669"/>
    <property type="project" value="TreeGrafter"/>
</dbReference>
<sequence length="109" mass="11965">MDVLILLAIILVVLGIALAIILRSASRGRLAKLVLTDSLEKEKGFEGTEDFTSFLDKEGVALTALRPAGTAEFNGVKLDVVSEFDLIEKDSRVKIIKVEGRRIVVRKIE</sequence>
<dbReference type="InterPro" id="IPR012340">
    <property type="entry name" value="NA-bd_OB-fold"/>
</dbReference>
<proteinExistence type="predicted"/>
<dbReference type="InterPro" id="IPR052165">
    <property type="entry name" value="Membrane_assoc_protease"/>
</dbReference>
<dbReference type="Gene3D" id="2.40.50.140">
    <property type="entry name" value="Nucleic acid-binding proteins"/>
    <property type="match status" value="1"/>
</dbReference>
<comment type="caution">
    <text evidence="6">The sequence shown here is derived from an EMBL/GenBank/DDBJ whole genome shotgun (WGS) entry which is preliminary data.</text>
</comment>
<evidence type="ECO:0000256" key="2">
    <source>
        <dbReference type="ARBA" id="ARBA00022692"/>
    </source>
</evidence>
<dbReference type="RefSeq" id="WP_243467714.1">
    <property type="nucleotide sequence ID" value="NZ_BAVR01000060.1"/>
</dbReference>
<dbReference type="AlphaFoldDB" id="W4V9Z9"/>
<evidence type="ECO:0000256" key="4">
    <source>
        <dbReference type="ARBA" id="ARBA00023136"/>
    </source>
</evidence>
<evidence type="ECO:0000259" key="5">
    <source>
        <dbReference type="Pfam" id="PF01957"/>
    </source>
</evidence>
<accession>W4V9Z9</accession>
<keyword evidence="2" id="KW-0812">Transmembrane</keyword>
<gene>
    <name evidence="6" type="ORF">JCM21531_3842</name>
</gene>
<name>W4V9Z9_9FIRM</name>
<evidence type="ECO:0000256" key="1">
    <source>
        <dbReference type="ARBA" id="ARBA00004141"/>
    </source>
</evidence>
<dbReference type="PANTHER" id="PTHR33507:SF3">
    <property type="entry name" value="INNER MEMBRANE PROTEIN YBBJ"/>
    <property type="match status" value="1"/>
</dbReference>
<dbReference type="PANTHER" id="PTHR33507">
    <property type="entry name" value="INNER MEMBRANE PROTEIN YBBJ"/>
    <property type="match status" value="1"/>
</dbReference>
<dbReference type="InterPro" id="IPR002810">
    <property type="entry name" value="NfeD-like_C"/>
</dbReference>
<feature type="domain" description="NfeD-like C-terminal" evidence="5">
    <location>
        <begin position="55"/>
        <end position="107"/>
    </location>
</feature>
<dbReference type="Proteomes" id="UP000019109">
    <property type="component" value="Unassembled WGS sequence"/>
</dbReference>